<dbReference type="AlphaFoldDB" id="A0A034VIH4"/>
<accession>A0A034VIH4</accession>
<evidence type="ECO:0000313" key="4">
    <source>
        <dbReference type="RefSeq" id="XP_011213644.1"/>
    </source>
</evidence>
<dbReference type="FunFam" id="3.80.10.10:FF:000574">
    <property type="entry name" value="Jetlag, isoform A"/>
    <property type="match status" value="1"/>
</dbReference>
<reference evidence="4" key="2">
    <citation type="submission" date="2025-04" db="UniProtKB">
        <authorList>
            <consortium name="RefSeq"/>
        </authorList>
    </citation>
    <scope>IDENTIFICATION</scope>
    <source>
        <strain evidence="4">Punador</strain>
    </source>
</reference>
<dbReference type="SMART" id="SM00367">
    <property type="entry name" value="LRR_CC"/>
    <property type="match status" value="6"/>
</dbReference>
<dbReference type="InterPro" id="IPR032675">
    <property type="entry name" value="LRR_dom_sf"/>
</dbReference>
<evidence type="ECO:0000259" key="1">
    <source>
        <dbReference type="Pfam" id="PF25372"/>
    </source>
</evidence>
<sequence>MCSLEGEEKHLASMALAVSYGNAQVSFFDISWQDVLIPMVAEFLTLKDLFNLRCCSKTAKRFAEAAFERRKDINLAGNNSHNVELAFAVLGKCCRRVENLHLARCHWLTDEYLLPLLAENRRLRVVNLNECVNITPLALQPIIIECKELRILKLSKCQWLTTGAVDALTLHHSNLVEFDISYCTAIGERCLIIFFRKLNKLNVLSLANTPSVTDQVLIQIANYCRSLEHINLVGCAAISDYGIHALTTKCQQLQSLMVHRCPNVTERVLAPLRGRLFIDRPQLGYNIPALQGHINCLYLQV</sequence>
<gene>
    <name evidence="2" type="primary">FXL15</name>
    <name evidence="4" type="synonym">LOC105233302</name>
</gene>
<reference evidence="2" key="1">
    <citation type="journal article" date="2014" name="BMC Genomics">
        <title>Characterizing the developmental transcriptome of the oriental fruit fly, Bactrocera dorsalis (Diptera: Tephritidae) through comparative genomic analysis with Drosophila melanogaster utilizing modENCODE datasets.</title>
        <authorList>
            <person name="Geib S.M."/>
            <person name="Calla B."/>
            <person name="Hall B."/>
            <person name="Hou S."/>
            <person name="Manoukis N.C."/>
        </authorList>
    </citation>
    <scope>NUCLEOTIDE SEQUENCE</scope>
    <source>
        <strain evidence="2">Punador</strain>
    </source>
</reference>
<evidence type="ECO:0000313" key="3">
    <source>
        <dbReference type="Proteomes" id="UP001652620"/>
    </source>
</evidence>
<dbReference type="CTD" id="33705"/>
<dbReference type="PANTHER" id="PTHR13318">
    <property type="entry name" value="PARTNER OF PAIRED, ISOFORM B-RELATED"/>
    <property type="match status" value="1"/>
</dbReference>
<organism evidence="2">
    <name type="scientific">Bactrocera dorsalis</name>
    <name type="common">Oriental fruit fly</name>
    <name type="synonym">Dacus dorsalis</name>
    <dbReference type="NCBI Taxonomy" id="27457"/>
    <lineage>
        <taxon>Eukaryota</taxon>
        <taxon>Metazoa</taxon>
        <taxon>Ecdysozoa</taxon>
        <taxon>Arthropoda</taxon>
        <taxon>Hexapoda</taxon>
        <taxon>Insecta</taxon>
        <taxon>Pterygota</taxon>
        <taxon>Neoptera</taxon>
        <taxon>Endopterygota</taxon>
        <taxon>Diptera</taxon>
        <taxon>Brachycera</taxon>
        <taxon>Muscomorpha</taxon>
        <taxon>Tephritoidea</taxon>
        <taxon>Tephritidae</taxon>
        <taxon>Bactrocera</taxon>
        <taxon>Bactrocera</taxon>
    </lineage>
</organism>
<dbReference type="EMBL" id="GAKP01017367">
    <property type="protein sequence ID" value="JAC41585.1"/>
    <property type="molecule type" value="Transcribed_RNA"/>
</dbReference>
<evidence type="ECO:0000313" key="2">
    <source>
        <dbReference type="EMBL" id="JAC41585.1"/>
    </source>
</evidence>
<dbReference type="GeneID" id="105233302"/>
<dbReference type="Pfam" id="PF25372">
    <property type="entry name" value="DUF7885"/>
    <property type="match status" value="1"/>
</dbReference>
<dbReference type="SUPFAM" id="SSF52047">
    <property type="entry name" value="RNI-like"/>
    <property type="match status" value="1"/>
</dbReference>
<reference evidence="3" key="3">
    <citation type="submission" date="2025-05" db="UniProtKB">
        <authorList>
            <consortium name="RefSeq"/>
        </authorList>
    </citation>
    <scope>NUCLEOTIDE SEQUENCE [LARGE SCALE GENOMIC DNA]</scope>
</reference>
<protein>
    <submittedName>
        <fullName evidence="2 4">F-box/LRR-repeat protein 15</fullName>
    </submittedName>
</protein>
<dbReference type="CDD" id="cd22126">
    <property type="entry name" value="F-box_FBXL15"/>
    <property type="match status" value="1"/>
</dbReference>
<dbReference type="GO" id="GO:0019005">
    <property type="term" value="C:SCF ubiquitin ligase complex"/>
    <property type="evidence" value="ECO:0007669"/>
    <property type="project" value="TreeGrafter"/>
</dbReference>
<dbReference type="Proteomes" id="UP001652620">
    <property type="component" value="Chromosome 1"/>
</dbReference>
<feature type="domain" description="F-box/LRR-repeat protein 15-like leucin rich repeat" evidence="1">
    <location>
        <begin position="113"/>
        <end position="272"/>
    </location>
</feature>
<dbReference type="KEGG" id="bdr:105233302"/>
<dbReference type="EMBL" id="GAKP01017371">
    <property type="protein sequence ID" value="JAC41581.1"/>
    <property type="molecule type" value="Transcribed_RNA"/>
</dbReference>
<dbReference type="PANTHER" id="PTHR13318:SF152">
    <property type="entry name" value="F-BOX_LRR-REPEAT PROTEIN 4"/>
    <property type="match status" value="1"/>
</dbReference>
<proteinExistence type="predicted"/>
<dbReference type="GO" id="GO:0031146">
    <property type="term" value="P:SCF-dependent proteasomal ubiquitin-dependent protein catabolic process"/>
    <property type="evidence" value="ECO:0007669"/>
    <property type="project" value="TreeGrafter"/>
</dbReference>
<name>A0A034VIH4_BACDO</name>
<dbReference type="Gene3D" id="3.80.10.10">
    <property type="entry name" value="Ribonuclease Inhibitor"/>
    <property type="match status" value="2"/>
</dbReference>
<keyword evidence="3" id="KW-1185">Reference proteome</keyword>
<dbReference type="OrthoDB" id="10257471at2759"/>
<dbReference type="RefSeq" id="XP_011213644.1">
    <property type="nucleotide sequence ID" value="XM_011215342.3"/>
</dbReference>
<dbReference type="InterPro" id="IPR057207">
    <property type="entry name" value="FBXL15_LRR"/>
</dbReference>
<dbReference type="InterPro" id="IPR006553">
    <property type="entry name" value="Leu-rich_rpt_Cys-con_subtyp"/>
</dbReference>